<proteinExistence type="predicted"/>
<sequence length="266" mass="29380">MLPKESARQERPPKRRRTASRSYQRYRAKLTDVLHVPGATGVFMSCARGKERKAAHELQEVMEERALAKYGNARPTTMLDDMDALRNGAPPSAPAPAPAPTDIEAQIHGELASLRTPHSAHTRTLDTDTECLCFLQCAPPLDSGALVTSFLEEVARTGVARSRFIQRLAPVQVLCRAETDCIRSAASALLPRFFGADKKTYRIEPRIRSHTALSRDTLIPLVASCIPPDHRVDLANAELVILVEILKNLGKYNVQTLARPATETRI</sequence>
<feature type="compositionally biased region" description="Basic residues" evidence="2">
    <location>
        <begin position="13"/>
        <end position="22"/>
    </location>
</feature>
<feature type="compositionally biased region" description="Basic and acidic residues" evidence="2">
    <location>
        <begin position="1"/>
        <end position="12"/>
    </location>
</feature>
<evidence type="ECO:0000313" key="4">
    <source>
        <dbReference type="EMBL" id="PKI82779.1"/>
    </source>
</evidence>
<gene>
    <name evidence="4" type="ORF">MVES_003175</name>
</gene>
<dbReference type="InterPro" id="IPR004114">
    <property type="entry name" value="THUMP_dom"/>
</dbReference>
<keyword evidence="5" id="KW-1185">Reference proteome</keyword>
<evidence type="ECO:0000256" key="1">
    <source>
        <dbReference type="PROSITE-ProRule" id="PRU00529"/>
    </source>
</evidence>
<dbReference type="Gene3D" id="3.30.2300.10">
    <property type="entry name" value="THUMP superfamily"/>
    <property type="match status" value="1"/>
</dbReference>
<name>A0A2N1J8A1_9BASI</name>
<feature type="domain" description="THUMP" evidence="3">
    <location>
        <begin position="153"/>
        <end position="258"/>
    </location>
</feature>
<organism evidence="4 5">
    <name type="scientific">Malassezia vespertilionis</name>
    <dbReference type="NCBI Taxonomy" id="2020962"/>
    <lineage>
        <taxon>Eukaryota</taxon>
        <taxon>Fungi</taxon>
        <taxon>Dikarya</taxon>
        <taxon>Basidiomycota</taxon>
        <taxon>Ustilaginomycotina</taxon>
        <taxon>Malasseziomycetes</taxon>
        <taxon>Malasseziales</taxon>
        <taxon>Malasseziaceae</taxon>
        <taxon>Malassezia</taxon>
    </lineage>
</organism>
<feature type="region of interest" description="Disordered" evidence="2">
    <location>
        <begin position="1"/>
        <end position="22"/>
    </location>
</feature>
<protein>
    <recommendedName>
        <fullName evidence="3">THUMP domain-containing protein</fullName>
    </recommendedName>
</protein>
<dbReference type="Proteomes" id="UP000232875">
    <property type="component" value="Unassembled WGS sequence"/>
</dbReference>
<dbReference type="GO" id="GO:0003723">
    <property type="term" value="F:RNA binding"/>
    <property type="evidence" value="ECO:0007669"/>
    <property type="project" value="UniProtKB-UniRule"/>
</dbReference>
<dbReference type="PROSITE" id="PS51165">
    <property type="entry name" value="THUMP"/>
    <property type="match status" value="1"/>
</dbReference>
<evidence type="ECO:0000259" key="3">
    <source>
        <dbReference type="PROSITE" id="PS51165"/>
    </source>
</evidence>
<dbReference type="OrthoDB" id="367221at2759"/>
<accession>A0A2N1J8A1</accession>
<evidence type="ECO:0000256" key="2">
    <source>
        <dbReference type="SAM" id="MobiDB-lite"/>
    </source>
</evidence>
<dbReference type="GO" id="GO:0006400">
    <property type="term" value="P:tRNA modification"/>
    <property type="evidence" value="ECO:0007669"/>
    <property type="project" value="InterPro"/>
</dbReference>
<reference evidence="4 5" key="1">
    <citation type="submission" date="2017-10" db="EMBL/GenBank/DDBJ databases">
        <title>A novel species of cold-tolerant Malassezia isolated from bats.</title>
        <authorList>
            <person name="Lorch J.M."/>
            <person name="Palmer J.M."/>
            <person name="Vanderwolf K.J."/>
            <person name="Schmidt K.Z."/>
            <person name="Verant M.L."/>
            <person name="Weller T.J."/>
            <person name="Blehert D.S."/>
        </authorList>
    </citation>
    <scope>NUCLEOTIDE SEQUENCE [LARGE SCALE GENOMIC DNA]</scope>
    <source>
        <strain evidence="4 5">NWHC:44797-103</strain>
    </source>
</reference>
<keyword evidence="1" id="KW-0694">RNA-binding</keyword>
<dbReference type="Pfam" id="PF02926">
    <property type="entry name" value="THUMP"/>
    <property type="match status" value="1"/>
</dbReference>
<dbReference type="AlphaFoldDB" id="A0A2N1J8A1"/>
<evidence type="ECO:0000313" key="5">
    <source>
        <dbReference type="Proteomes" id="UP000232875"/>
    </source>
</evidence>
<dbReference type="PANTHER" id="PTHR13452:SF10">
    <property type="entry name" value="THUMP DOMAIN-CONTAINING PROTEIN 1"/>
    <property type="match status" value="1"/>
</dbReference>
<dbReference type="InterPro" id="IPR040183">
    <property type="entry name" value="THUMPD1-like"/>
</dbReference>
<dbReference type="SUPFAM" id="SSF143437">
    <property type="entry name" value="THUMP domain-like"/>
    <property type="match status" value="1"/>
</dbReference>
<dbReference type="PANTHER" id="PTHR13452">
    <property type="entry name" value="THUMP DOMAIN CONTAINING PROTEIN 1-RELATED"/>
    <property type="match status" value="1"/>
</dbReference>
<dbReference type="CDD" id="cd11717">
    <property type="entry name" value="THUMP_THUMPD1_like"/>
    <property type="match status" value="1"/>
</dbReference>
<dbReference type="EMBL" id="KZ454993">
    <property type="protein sequence ID" value="PKI82779.1"/>
    <property type="molecule type" value="Genomic_DNA"/>
</dbReference>
<dbReference type="STRING" id="2020962.A0A2N1J8A1"/>